<dbReference type="AlphaFoldDB" id="A0A8E6EXV0"/>
<reference evidence="3" key="1">
    <citation type="submission" date="2021-05" db="EMBL/GenBank/DDBJ databases">
        <title>Complete genome sequence of the cellulolytic planctomycete Telmatocola sphagniphila SP2T and characterization of the first cellulase from planctomycetes.</title>
        <authorList>
            <person name="Rakitin A.L."/>
            <person name="Beletsky A.V."/>
            <person name="Naumoff D.G."/>
            <person name="Kulichevskaya I.S."/>
            <person name="Mardanov A.V."/>
            <person name="Ravin N.V."/>
            <person name="Dedysh S.N."/>
        </authorList>
    </citation>
    <scope>NUCLEOTIDE SEQUENCE</scope>
    <source>
        <strain evidence="3">SP2T</strain>
    </source>
</reference>
<feature type="compositionally biased region" description="Polar residues" evidence="1">
    <location>
        <begin position="79"/>
        <end position="91"/>
    </location>
</feature>
<name>A0A8E6EXV0_9BACT</name>
<accession>A0A8E6EXV0</accession>
<dbReference type="Gene3D" id="2.40.160.100">
    <property type="match status" value="1"/>
</dbReference>
<dbReference type="SUPFAM" id="SSF56935">
    <property type="entry name" value="Porins"/>
    <property type="match status" value="1"/>
</dbReference>
<dbReference type="InterPro" id="IPR053728">
    <property type="entry name" value="Alginate_Permeability_Chnl"/>
</dbReference>
<dbReference type="EMBL" id="CP074694">
    <property type="protein sequence ID" value="QVL31691.1"/>
    <property type="molecule type" value="Genomic_DNA"/>
</dbReference>
<evidence type="ECO:0000256" key="1">
    <source>
        <dbReference type="SAM" id="MobiDB-lite"/>
    </source>
</evidence>
<evidence type="ECO:0000313" key="4">
    <source>
        <dbReference type="Proteomes" id="UP000676194"/>
    </source>
</evidence>
<dbReference type="RefSeq" id="WP_213495833.1">
    <property type="nucleotide sequence ID" value="NZ_CP074694.1"/>
</dbReference>
<dbReference type="InterPro" id="IPR025388">
    <property type="entry name" value="Alginate_export_dom"/>
</dbReference>
<keyword evidence="4" id="KW-1185">Reference proteome</keyword>
<sequence length="577" mass="65877">MIRFGAEVVLAGLFESIGLKQVERMKNIKKYRFAYGLAQPATDEVQARRLVRPLDAFQRNLLLSFALALVISSSNTVAQTPESSPVVTNRESSLSSDKSSTTDPQDKVTDKRLDTRFGPGQQAISGSVPAGTEGAPTYKLLRYSEDWSYLKEPQKRTDYWDPLKYIPLFDREEYYLTIGGDIREWFETYHNGSYGLAPSNARGNNTYFLQRYMLYGDLHIEPNFRIFVQSISGFEDGRIGGPRPDIDRNQFDLHQAFFDWKWNLINDDSITWRIGRQEFEYGSGRLIDVREGPNLRLSFDAARFLAKIGDWSVDGWWGKPVLNNAQTFDDEPNPQISFWGIYGVRPTGYDSKINFDVYYLGYENRTATYDEGKGYELRHSFGTRIWARPEPIEYNLEYVYQFGSFDGGQISAWTAANAIRYKLEELPLEPTPGVRFDIASGDRNALTRNLQTFNPLFPAGAYFNLTGPFGPMNLIDLHPTLDLKLSEKLSLSADWNFFWRQSLEDGIYQLSGNLLASGQSSRARYIGSSPALTLIWNPTPHLTLLTSYVHIFPGPFLEQSTPGKPVDYITTWLTYKF</sequence>
<dbReference type="Proteomes" id="UP000676194">
    <property type="component" value="Chromosome"/>
</dbReference>
<dbReference type="KEGG" id="tsph:KIH39_23070"/>
<evidence type="ECO:0000313" key="3">
    <source>
        <dbReference type="EMBL" id="QVL31691.1"/>
    </source>
</evidence>
<gene>
    <name evidence="3" type="ORF">KIH39_23070</name>
</gene>
<feature type="compositionally biased region" description="Basic and acidic residues" evidence="1">
    <location>
        <begin position="104"/>
        <end position="115"/>
    </location>
</feature>
<evidence type="ECO:0000259" key="2">
    <source>
        <dbReference type="Pfam" id="PF13372"/>
    </source>
</evidence>
<feature type="region of interest" description="Disordered" evidence="1">
    <location>
        <begin position="79"/>
        <end position="129"/>
    </location>
</feature>
<proteinExistence type="predicted"/>
<feature type="domain" description="Alginate export" evidence="2">
    <location>
        <begin position="175"/>
        <end position="562"/>
    </location>
</feature>
<feature type="compositionally biased region" description="Low complexity" evidence="1">
    <location>
        <begin position="92"/>
        <end position="103"/>
    </location>
</feature>
<dbReference type="Pfam" id="PF13372">
    <property type="entry name" value="Alginate_exp"/>
    <property type="match status" value="1"/>
</dbReference>
<organism evidence="3 4">
    <name type="scientific">Telmatocola sphagniphila</name>
    <dbReference type="NCBI Taxonomy" id="1123043"/>
    <lineage>
        <taxon>Bacteria</taxon>
        <taxon>Pseudomonadati</taxon>
        <taxon>Planctomycetota</taxon>
        <taxon>Planctomycetia</taxon>
        <taxon>Gemmatales</taxon>
        <taxon>Gemmataceae</taxon>
    </lineage>
</organism>
<protein>
    <submittedName>
        <fullName evidence="3">Alginate export family protein</fullName>
    </submittedName>
</protein>